<dbReference type="PROSITE" id="PS00865">
    <property type="entry name" value="UBIQUITIN_ACTIVAT_2"/>
    <property type="match status" value="1"/>
</dbReference>
<dbReference type="InterPro" id="IPR018074">
    <property type="entry name" value="UBQ-activ_enz_E1_CS"/>
</dbReference>
<evidence type="ECO:0000256" key="12">
    <source>
        <dbReference type="SAM" id="SignalP"/>
    </source>
</evidence>
<dbReference type="HOGENOM" id="CLU_002556_0_0_1"/>
<feature type="region of interest" description="Disordered" evidence="11">
    <location>
        <begin position="70"/>
        <end position="99"/>
    </location>
</feature>
<evidence type="ECO:0000256" key="2">
    <source>
        <dbReference type="ARBA" id="ARBA00004906"/>
    </source>
</evidence>
<gene>
    <name evidence="14" type="ORF">GUITHDRAFT_175495</name>
</gene>
<dbReference type="InterPro" id="IPR018965">
    <property type="entry name" value="Ub-activating_enz_E1_C"/>
</dbReference>
<dbReference type="Pfam" id="PF10585">
    <property type="entry name" value="UBA_E1_SCCH"/>
    <property type="match status" value="1"/>
</dbReference>
<evidence type="ECO:0000259" key="13">
    <source>
        <dbReference type="SMART" id="SM00985"/>
    </source>
</evidence>
<evidence type="ECO:0000256" key="8">
    <source>
        <dbReference type="ARBA" id="ARBA00022840"/>
    </source>
</evidence>
<dbReference type="PaxDb" id="55529-EKX52016"/>
<evidence type="ECO:0000313" key="14">
    <source>
        <dbReference type="EMBL" id="EKX52016.1"/>
    </source>
</evidence>
<evidence type="ECO:0000256" key="1">
    <source>
        <dbReference type="ARBA" id="ARBA00000488"/>
    </source>
</evidence>
<feature type="active site" description="Glycyl thioester intermediate" evidence="9">
    <location>
        <position position="700"/>
    </location>
</feature>
<evidence type="ECO:0000313" key="15">
    <source>
        <dbReference type="EnsemblProtists" id="EKX52016"/>
    </source>
</evidence>
<evidence type="ECO:0000256" key="6">
    <source>
        <dbReference type="ARBA" id="ARBA00022741"/>
    </source>
</evidence>
<reference evidence="15" key="3">
    <citation type="submission" date="2015-06" db="UniProtKB">
        <authorList>
            <consortium name="EnsemblProtists"/>
        </authorList>
    </citation>
    <scope>IDENTIFICATION</scope>
</reference>
<dbReference type="InterPro" id="IPR042063">
    <property type="entry name" value="Ubi_acti_E1_SCCH"/>
</dbReference>
<dbReference type="InterPro" id="IPR018075">
    <property type="entry name" value="UBQ-activ_enz_E1"/>
</dbReference>
<dbReference type="GO" id="GO:0006511">
    <property type="term" value="P:ubiquitin-dependent protein catabolic process"/>
    <property type="evidence" value="ECO:0007669"/>
    <property type="project" value="TreeGrafter"/>
</dbReference>
<keyword evidence="7 10" id="KW-0833">Ubl conjugation pathway</keyword>
<dbReference type="GO" id="GO:0006974">
    <property type="term" value="P:DNA damage response"/>
    <property type="evidence" value="ECO:0007669"/>
    <property type="project" value="TreeGrafter"/>
</dbReference>
<sequence length="1115" mass="123572">MAWRVGLVAIMAGGALAGSASSSPPLDLSSSKISPSPLPLLQRSPLLLKQASGSLPAGCGIQPLGRLYGGGGGRSASREGITGQGSKKRAERKEKEGQRAIPRMSIRGGKEEATMDEGKSKIDEALYSRQLYVMGHDAMRRMQQCDILLIGLGGLGIEIAKDLALAGVKSLTLHDPTEVTTRDLTSQFYCTEEDLGRNRIEASLEKLSSLNPHVKIDVLEGPINGTVISKYSLVICCENCFGECVKVNDACRHHGVKFMMAQTRGLAGNIFVDLGKDFEVTDTNGENPVQFMVGSITQEEVGVVMTLDEQRHGLEDGDLVTFSDVQGMTELNGIEPVPIKVLGPYTFTIGDTSKYSAYKNGGYVHQVKKTARIDFKSLRESLLDPEFTTSDFAKIERERQLLLIFQAIDSFFIQFGAFPRPGDQQDAEYVLQMANHFNREIIVEGKVLNRQLVDKIDKKLVLTVAKIASGQLSPMTAVIGSIAAQEALKACSGKFMPIKQFFMFDALEALPDKELPMSEYEQTGSRYDAQIAVFGKTLQKRIESLKYFLVGAGAIGCEMLKNWAMMGIHCTDMDVIEKSNLNRQFLFRTSDMQQLKSETAGRRAKEMNPSLNIETYSVKVGSDTEDVFGDDFFESLDGVCNALDNVQARTYMDQRCIYFLKPLLESGTLGTKGNVQVVIPRITESYSSSHDPPEKAIPICTLKNFPNAIEHTIQWARDDFEGVYKQVIEDAVSYISDTERFIENLKQQPTTAPATVKGIIATLGGSRPKSFEDCVAWGRLRFEELFNHQIQQLLVSFPLDMVTTSGQPFWSGAKRPPTPLQFSEEEEWHVEFVVASATLRAKNFGIEVPATLERSDVMKLARKVRRESVGGEVGEAEGNGQVKVPEFEPKQGVKVDLNDGEAKKEGEDQVMEGTSDSDARMLSSLPPLSSCSSVQLEPVEFEKDDELHMDYVTACSNLRATNYNIPAADKHKTRLIAGKIIPAIATTTSMVTGLVCLELYKLIQNKPVEQYREHEWNLWSRFEVQGKDMTLGGFLRHFMEEYKLEVSMVSCGVSMIYSTFSPKAKEKLTRPLLDIVKKDAKVEVGEHQRYLMLEICCNDEEGEEVEAPSVRFALS</sequence>
<dbReference type="GO" id="GO:0005524">
    <property type="term" value="F:ATP binding"/>
    <property type="evidence" value="ECO:0007669"/>
    <property type="project" value="UniProtKB-KW"/>
</dbReference>
<name>L1JTX4_GUITC</name>
<dbReference type="OMA" id="GANLHAF"/>
<dbReference type="InterPro" id="IPR035985">
    <property type="entry name" value="Ubiquitin-activating_enz"/>
</dbReference>
<dbReference type="GO" id="GO:0005634">
    <property type="term" value="C:nucleus"/>
    <property type="evidence" value="ECO:0007669"/>
    <property type="project" value="TreeGrafter"/>
</dbReference>
<dbReference type="eggNOG" id="KOG2012">
    <property type="taxonomic scope" value="Eukaryota"/>
</dbReference>
<keyword evidence="6 10" id="KW-0547">Nucleotide-binding</keyword>
<organism evidence="14">
    <name type="scientific">Guillardia theta (strain CCMP2712)</name>
    <name type="common">Cryptophyte</name>
    <dbReference type="NCBI Taxonomy" id="905079"/>
    <lineage>
        <taxon>Eukaryota</taxon>
        <taxon>Cryptophyceae</taxon>
        <taxon>Pyrenomonadales</taxon>
        <taxon>Geminigeraceae</taxon>
        <taxon>Guillardia</taxon>
    </lineage>
</organism>
<comment type="pathway">
    <text evidence="2">Protein modification; protein ubiquitination.</text>
</comment>
<accession>L1JTX4</accession>
<evidence type="ECO:0000256" key="10">
    <source>
        <dbReference type="RuleBase" id="RU000519"/>
    </source>
</evidence>
<dbReference type="EnsemblProtists" id="EKX52016">
    <property type="protein sequence ID" value="EKX52016"/>
    <property type="gene ID" value="GUITHDRAFT_175495"/>
</dbReference>
<dbReference type="EMBL" id="JH992974">
    <property type="protein sequence ID" value="EKX52016.1"/>
    <property type="molecule type" value="Genomic_DNA"/>
</dbReference>
<dbReference type="Gene3D" id="3.10.290.60">
    <property type="entry name" value="Ubiquitin-activating enzyme E1, UFD domain"/>
    <property type="match status" value="1"/>
</dbReference>
<dbReference type="NCBIfam" id="TIGR01408">
    <property type="entry name" value="Ube1"/>
    <property type="match status" value="1"/>
</dbReference>
<dbReference type="FunFam" id="3.10.290.60:FF:000001">
    <property type="entry name" value="Ubiquitin-activating enzyme E1 2"/>
    <property type="match status" value="1"/>
</dbReference>
<dbReference type="SMART" id="SM00985">
    <property type="entry name" value="UBA_e1_C"/>
    <property type="match status" value="1"/>
</dbReference>
<evidence type="ECO:0000256" key="7">
    <source>
        <dbReference type="ARBA" id="ARBA00022786"/>
    </source>
</evidence>
<dbReference type="AlphaFoldDB" id="L1JTX4"/>
<dbReference type="Pfam" id="PF00899">
    <property type="entry name" value="ThiF"/>
    <property type="match status" value="2"/>
</dbReference>
<dbReference type="KEGG" id="gtt:GUITHDRAFT_175495"/>
<keyword evidence="5 10" id="KW-0436">Ligase</keyword>
<dbReference type="Gene3D" id="2.40.30.180">
    <property type="entry name" value="Ubiquitin-activating enzyme E1, FCCH domain"/>
    <property type="match status" value="1"/>
</dbReference>
<protein>
    <recommendedName>
        <fullName evidence="4">E1 ubiquitin-activating enzyme</fullName>
        <ecNumber evidence="4">6.2.1.45</ecNumber>
    </recommendedName>
</protein>
<dbReference type="InterPro" id="IPR019572">
    <property type="entry name" value="UBA_E1_SCCH"/>
</dbReference>
<evidence type="ECO:0000256" key="9">
    <source>
        <dbReference type="PROSITE-ProRule" id="PRU10132"/>
    </source>
</evidence>
<feature type="domain" description="Ubiquitin-activating enzyme E1 C-terminal" evidence="13">
    <location>
        <begin position="992"/>
        <end position="1110"/>
    </location>
</feature>
<dbReference type="EC" id="6.2.1.45" evidence="4"/>
<evidence type="ECO:0000256" key="4">
    <source>
        <dbReference type="ARBA" id="ARBA00012990"/>
    </source>
</evidence>
<proteinExistence type="inferred from homology"/>
<feature type="signal peptide" evidence="12">
    <location>
        <begin position="1"/>
        <end position="17"/>
    </location>
</feature>
<dbReference type="OrthoDB" id="10252231at2759"/>
<dbReference type="InterPro" id="IPR033127">
    <property type="entry name" value="UBQ-activ_enz_E1_Cys_AS"/>
</dbReference>
<dbReference type="Gene3D" id="3.50.50.80">
    <property type="entry name" value="Ubiquitin-activating enzyme E1, inactive adenylation domain, subdomain 1"/>
    <property type="match status" value="1"/>
</dbReference>
<feature type="chain" id="PRO_5008771906" description="E1 ubiquitin-activating enzyme" evidence="12">
    <location>
        <begin position="18"/>
        <end position="1115"/>
    </location>
</feature>
<keyword evidence="16" id="KW-1185">Reference proteome</keyword>
<dbReference type="SUPFAM" id="SSF69572">
    <property type="entry name" value="Activating enzymes of the ubiquitin-like proteins"/>
    <property type="match status" value="2"/>
</dbReference>
<reference evidence="16" key="2">
    <citation type="submission" date="2012-11" db="EMBL/GenBank/DDBJ databases">
        <authorList>
            <person name="Kuo A."/>
            <person name="Curtis B.A."/>
            <person name="Tanifuji G."/>
            <person name="Burki F."/>
            <person name="Gruber A."/>
            <person name="Irimia M."/>
            <person name="Maruyama S."/>
            <person name="Arias M.C."/>
            <person name="Ball S.G."/>
            <person name="Gile G.H."/>
            <person name="Hirakawa Y."/>
            <person name="Hopkins J.F."/>
            <person name="Rensing S.A."/>
            <person name="Schmutz J."/>
            <person name="Symeonidi A."/>
            <person name="Elias M."/>
            <person name="Eveleigh R.J."/>
            <person name="Herman E.K."/>
            <person name="Klute M.J."/>
            <person name="Nakayama T."/>
            <person name="Obornik M."/>
            <person name="Reyes-Prieto A."/>
            <person name="Armbrust E.V."/>
            <person name="Aves S.J."/>
            <person name="Beiko R.G."/>
            <person name="Coutinho P."/>
            <person name="Dacks J.B."/>
            <person name="Durnford D.G."/>
            <person name="Fast N.M."/>
            <person name="Green B.R."/>
            <person name="Grisdale C."/>
            <person name="Hempe F."/>
            <person name="Henrissat B."/>
            <person name="Hoppner M.P."/>
            <person name="Ishida K.-I."/>
            <person name="Kim E."/>
            <person name="Koreny L."/>
            <person name="Kroth P.G."/>
            <person name="Liu Y."/>
            <person name="Malik S.-B."/>
            <person name="Maier U.G."/>
            <person name="McRose D."/>
            <person name="Mock T."/>
            <person name="Neilson J.A."/>
            <person name="Onodera N.T."/>
            <person name="Poole A.M."/>
            <person name="Pritham E.J."/>
            <person name="Richards T.A."/>
            <person name="Rocap G."/>
            <person name="Roy S.W."/>
            <person name="Sarai C."/>
            <person name="Schaack S."/>
            <person name="Shirato S."/>
            <person name="Slamovits C.H."/>
            <person name="Spencer D.F."/>
            <person name="Suzuki S."/>
            <person name="Worden A.Z."/>
            <person name="Zauner S."/>
            <person name="Barry K."/>
            <person name="Bell C."/>
            <person name="Bharti A.K."/>
            <person name="Crow J.A."/>
            <person name="Grimwood J."/>
            <person name="Kramer R."/>
            <person name="Lindquist E."/>
            <person name="Lucas S."/>
            <person name="Salamov A."/>
            <person name="McFadden G.I."/>
            <person name="Lane C.E."/>
            <person name="Keeling P.J."/>
            <person name="Gray M.W."/>
            <person name="Grigoriev I.V."/>
            <person name="Archibald J.M."/>
        </authorList>
    </citation>
    <scope>NUCLEOTIDE SEQUENCE</scope>
    <source>
        <strain evidence="16">CCMP2712</strain>
    </source>
</reference>
<dbReference type="RefSeq" id="XP_005838996.1">
    <property type="nucleotide sequence ID" value="XM_005838939.1"/>
</dbReference>
<dbReference type="PRINTS" id="PR01849">
    <property type="entry name" value="UBIQUITINACT"/>
</dbReference>
<keyword evidence="12" id="KW-0732">Signal</keyword>
<dbReference type="Gene3D" id="1.10.10.2660">
    <property type="entry name" value="Ubiquitin-activating enzyme E1, SCCH domain"/>
    <property type="match status" value="1"/>
</dbReference>
<dbReference type="InterPro" id="IPR042302">
    <property type="entry name" value="E1_FCCH_sf"/>
</dbReference>
<dbReference type="PANTHER" id="PTHR10953">
    <property type="entry name" value="UBIQUITIN-ACTIVATING ENZYME E1"/>
    <property type="match status" value="1"/>
</dbReference>
<dbReference type="PROSITE" id="PS00536">
    <property type="entry name" value="UBIQUITIN_ACTIVAT_1"/>
    <property type="match status" value="1"/>
</dbReference>
<dbReference type="STRING" id="905079.L1JTX4"/>
<comment type="catalytic activity">
    <reaction evidence="1">
        <text>ATP + ubiquitin + [E1 ubiquitin-activating enzyme]-L-cysteine = AMP + diphosphate + S-ubiquitinyl-[E1 ubiquitin-activating enzyme]-L-cysteine.</text>
        <dbReference type="EC" id="6.2.1.45"/>
    </reaction>
</comment>
<dbReference type="Gene3D" id="3.40.50.720">
    <property type="entry name" value="NAD(P)-binding Rossmann-like Domain"/>
    <property type="match status" value="1"/>
</dbReference>
<dbReference type="FunFam" id="2.40.30.180:FF:000001">
    <property type="entry name" value="ubiquitin-like modifier-activating enzyme 1"/>
    <property type="match status" value="1"/>
</dbReference>
<reference evidence="14 16" key="1">
    <citation type="journal article" date="2012" name="Nature">
        <title>Algal genomes reveal evolutionary mosaicism and the fate of nucleomorphs.</title>
        <authorList>
            <consortium name="DOE Joint Genome Institute"/>
            <person name="Curtis B.A."/>
            <person name="Tanifuji G."/>
            <person name="Burki F."/>
            <person name="Gruber A."/>
            <person name="Irimia M."/>
            <person name="Maruyama S."/>
            <person name="Arias M.C."/>
            <person name="Ball S.G."/>
            <person name="Gile G.H."/>
            <person name="Hirakawa Y."/>
            <person name="Hopkins J.F."/>
            <person name="Kuo A."/>
            <person name="Rensing S.A."/>
            <person name="Schmutz J."/>
            <person name="Symeonidi A."/>
            <person name="Elias M."/>
            <person name="Eveleigh R.J."/>
            <person name="Herman E.K."/>
            <person name="Klute M.J."/>
            <person name="Nakayama T."/>
            <person name="Obornik M."/>
            <person name="Reyes-Prieto A."/>
            <person name="Armbrust E.V."/>
            <person name="Aves S.J."/>
            <person name="Beiko R.G."/>
            <person name="Coutinho P."/>
            <person name="Dacks J.B."/>
            <person name="Durnford D.G."/>
            <person name="Fast N.M."/>
            <person name="Green B.R."/>
            <person name="Grisdale C.J."/>
            <person name="Hempel F."/>
            <person name="Henrissat B."/>
            <person name="Hoppner M.P."/>
            <person name="Ishida K."/>
            <person name="Kim E."/>
            <person name="Koreny L."/>
            <person name="Kroth P.G."/>
            <person name="Liu Y."/>
            <person name="Malik S.B."/>
            <person name="Maier U.G."/>
            <person name="McRose D."/>
            <person name="Mock T."/>
            <person name="Neilson J.A."/>
            <person name="Onodera N.T."/>
            <person name="Poole A.M."/>
            <person name="Pritham E.J."/>
            <person name="Richards T.A."/>
            <person name="Rocap G."/>
            <person name="Roy S.W."/>
            <person name="Sarai C."/>
            <person name="Schaack S."/>
            <person name="Shirato S."/>
            <person name="Slamovits C.H."/>
            <person name="Spencer D.F."/>
            <person name="Suzuki S."/>
            <person name="Worden A.Z."/>
            <person name="Zauner S."/>
            <person name="Barry K."/>
            <person name="Bell C."/>
            <person name="Bharti A.K."/>
            <person name="Crow J.A."/>
            <person name="Grimwood J."/>
            <person name="Kramer R."/>
            <person name="Lindquist E."/>
            <person name="Lucas S."/>
            <person name="Salamov A."/>
            <person name="McFadden G.I."/>
            <person name="Lane C.E."/>
            <person name="Keeling P.J."/>
            <person name="Gray M.W."/>
            <person name="Grigoriev I.V."/>
            <person name="Archibald J.M."/>
        </authorList>
    </citation>
    <scope>NUCLEOTIDE SEQUENCE</scope>
    <source>
        <strain evidence="14 16">CCMP2712</strain>
    </source>
</reference>
<evidence type="ECO:0000256" key="3">
    <source>
        <dbReference type="ARBA" id="ARBA00005673"/>
    </source>
</evidence>
<dbReference type="UniPathway" id="UPA00143"/>
<dbReference type="InterPro" id="IPR038252">
    <property type="entry name" value="UBA_E1_C_sf"/>
</dbReference>
<keyword evidence="8 10" id="KW-0067">ATP-binding</keyword>
<evidence type="ECO:0000256" key="5">
    <source>
        <dbReference type="ARBA" id="ARBA00022598"/>
    </source>
</evidence>
<dbReference type="Proteomes" id="UP000011087">
    <property type="component" value="Unassembled WGS sequence"/>
</dbReference>
<comment type="similarity">
    <text evidence="3 10">Belongs to the ubiquitin-activating E1 family.</text>
</comment>
<dbReference type="InterPro" id="IPR000594">
    <property type="entry name" value="ThiF_NAD_FAD-bd"/>
</dbReference>
<evidence type="ECO:0000256" key="11">
    <source>
        <dbReference type="SAM" id="MobiDB-lite"/>
    </source>
</evidence>
<dbReference type="PANTHER" id="PTHR10953:SF4">
    <property type="entry name" value="UBIQUITIN-ACTIVATING ENZYME E1 C-TERMINAL DOMAIN-CONTAINING PROTEIN"/>
    <property type="match status" value="1"/>
</dbReference>
<dbReference type="InterPro" id="IPR045886">
    <property type="entry name" value="ThiF/MoeB/HesA"/>
</dbReference>
<dbReference type="GeneID" id="17308574"/>
<dbReference type="InterPro" id="IPR000011">
    <property type="entry name" value="UBQ/SUMO-activ_enz_E1-like"/>
</dbReference>
<dbReference type="FunFam" id="3.50.50.80:FF:000001">
    <property type="entry name" value="ubiquitin-like modifier-activating enzyme 1"/>
    <property type="match status" value="1"/>
</dbReference>
<dbReference type="InterPro" id="IPR042449">
    <property type="entry name" value="Ub-E1_IAD_1"/>
</dbReference>
<evidence type="ECO:0000313" key="16">
    <source>
        <dbReference type="Proteomes" id="UP000011087"/>
    </source>
</evidence>
<dbReference type="Pfam" id="PF09358">
    <property type="entry name" value="E1_UFD"/>
    <property type="match status" value="1"/>
</dbReference>
<dbReference type="GO" id="GO:0004839">
    <property type="term" value="F:ubiquitin activating enzyme activity"/>
    <property type="evidence" value="ECO:0007669"/>
    <property type="project" value="UniProtKB-EC"/>
</dbReference>
<dbReference type="GO" id="GO:0005737">
    <property type="term" value="C:cytoplasm"/>
    <property type="evidence" value="ECO:0007669"/>
    <property type="project" value="TreeGrafter"/>
</dbReference>
<dbReference type="Gene3D" id="3.40.50.12550">
    <property type="entry name" value="Ubiquitin-activating enzyme E1, inactive adenylation domain, subdomain 2"/>
    <property type="match status" value="1"/>
</dbReference>